<dbReference type="EMBL" id="KZ613919">
    <property type="protein sequence ID" value="PMD49752.1"/>
    <property type="molecule type" value="Genomic_DNA"/>
</dbReference>
<protein>
    <recommendedName>
        <fullName evidence="5">Cupredoxin</fullName>
    </recommendedName>
</protein>
<dbReference type="Gene3D" id="2.60.40.420">
    <property type="entry name" value="Cupredoxins - blue copper proteins"/>
    <property type="match status" value="1"/>
</dbReference>
<keyword evidence="2" id="KW-0812">Transmembrane</keyword>
<dbReference type="InParanoid" id="A0A2J6SG54"/>
<dbReference type="SUPFAM" id="SSF49503">
    <property type="entry name" value="Cupredoxins"/>
    <property type="match status" value="1"/>
</dbReference>
<dbReference type="GeneID" id="36579665"/>
<dbReference type="AlphaFoldDB" id="A0A2J6SG54"/>
<dbReference type="PANTHER" id="PTHR34883:SF19">
    <property type="entry name" value="EXTRACELLULAR SERINE-RICH PROTEIN"/>
    <property type="match status" value="1"/>
</dbReference>
<dbReference type="InterPro" id="IPR052953">
    <property type="entry name" value="Ser-rich/MCO-related"/>
</dbReference>
<keyword evidence="4" id="KW-1185">Reference proteome</keyword>
<dbReference type="PANTHER" id="PTHR34883">
    <property type="entry name" value="SERINE-RICH PROTEIN, PUTATIVE-RELATED-RELATED"/>
    <property type="match status" value="1"/>
</dbReference>
<evidence type="ECO:0000256" key="2">
    <source>
        <dbReference type="SAM" id="Phobius"/>
    </source>
</evidence>
<evidence type="ECO:0000313" key="4">
    <source>
        <dbReference type="Proteomes" id="UP000235371"/>
    </source>
</evidence>
<keyword evidence="2" id="KW-1133">Transmembrane helix</keyword>
<feature type="region of interest" description="Disordered" evidence="1">
    <location>
        <begin position="89"/>
        <end position="110"/>
    </location>
</feature>
<gene>
    <name evidence="3" type="ORF">K444DRAFT_282528</name>
</gene>
<name>A0A2J6SG54_9HELO</name>
<evidence type="ECO:0000313" key="3">
    <source>
        <dbReference type="EMBL" id="PMD49752.1"/>
    </source>
</evidence>
<feature type="transmembrane region" description="Helical" evidence="2">
    <location>
        <begin position="116"/>
        <end position="139"/>
    </location>
</feature>
<sequence length="256" mass="26904">MPVALVLKDPPKFQVTVNDTAPIFYYCSAPGACFQGMVGVINPNATQTFAAQMSFALNSTAEFSPGESFLPETLQSSFSRTTTYTGATAAPTAPAATTSSTTPAPSTKSSSFPTGAIVGIAIGGFALLVLAAALLYMCGRQKTIQEILRQSQLPAPTQNSYQPTSPGLSEANYPNMQKEPSMAVSRDGHFSTQSLAPPTERSMSPPVDERTGMMGMHPLHAGSQGYPSPGLMSPNSPGYPSPVYSDNLRHGMADVR</sequence>
<evidence type="ECO:0000256" key="1">
    <source>
        <dbReference type="SAM" id="MobiDB-lite"/>
    </source>
</evidence>
<dbReference type="Proteomes" id="UP000235371">
    <property type="component" value="Unassembled WGS sequence"/>
</dbReference>
<keyword evidence="2" id="KW-0472">Membrane</keyword>
<dbReference type="RefSeq" id="XP_024726656.1">
    <property type="nucleotide sequence ID" value="XM_024871583.1"/>
</dbReference>
<reference evidence="3 4" key="1">
    <citation type="submission" date="2016-04" db="EMBL/GenBank/DDBJ databases">
        <title>A degradative enzymes factory behind the ericoid mycorrhizal symbiosis.</title>
        <authorList>
            <consortium name="DOE Joint Genome Institute"/>
            <person name="Martino E."/>
            <person name="Morin E."/>
            <person name="Grelet G."/>
            <person name="Kuo A."/>
            <person name="Kohler A."/>
            <person name="Daghino S."/>
            <person name="Barry K."/>
            <person name="Choi C."/>
            <person name="Cichocki N."/>
            <person name="Clum A."/>
            <person name="Copeland A."/>
            <person name="Hainaut M."/>
            <person name="Haridas S."/>
            <person name="Labutti K."/>
            <person name="Lindquist E."/>
            <person name="Lipzen A."/>
            <person name="Khouja H.-R."/>
            <person name="Murat C."/>
            <person name="Ohm R."/>
            <person name="Olson A."/>
            <person name="Spatafora J."/>
            <person name="Veneault-Fourrey C."/>
            <person name="Henrissat B."/>
            <person name="Grigoriev I."/>
            <person name="Martin F."/>
            <person name="Perotto S."/>
        </authorList>
    </citation>
    <scope>NUCLEOTIDE SEQUENCE [LARGE SCALE GENOMIC DNA]</scope>
    <source>
        <strain evidence="3 4">E</strain>
    </source>
</reference>
<dbReference type="OrthoDB" id="2331100at2759"/>
<dbReference type="InterPro" id="IPR008972">
    <property type="entry name" value="Cupredoxin"/>
</dbReference>
<accession>A0A2J6SG54</accession>
<feature type="compositionally biased region" description="Polar residues" evidence="1">
    <location>
        <begin position="153"/>
        <end position="175"/>
    </location>
</feature>
<proteinExistence type="predicted"/>
<feature type="region of interest" description="Disordered" evidence="1">
    <location>
        <begin position="153"/>
        <end position="206"/>
    </location>
</feature>
<evidence type="ECO:0008006" key="5">
    <source>
        <dbReference type="Google" id="ProtNLM"/>
    </source>
</evidence>
<organism evidence="3 4">
    <name type="scientific">Hyaloscypha bicolor E</name>
    <dbReference type="NCBI Taxonomy" id="1095630"/>
    <lineage>
        <taxon>Eukaryota</taxon>
        <taxon>Fungi</taxon>
        <taxon>Dikarya</taxon>
        <taxon>Ascomycota</taxon>
        <taxon>Pezizomycotina</taxon>
        <taxon>Leotiomycetes</taxon>
        <taxon>Helotiales</taxon>
        <taxon>Hyaloscyphaceae</taxon>
        <taxon>Hyaloscypha</taxon>
        <taxon>Hyaloscypha bicolor</taxon>
    </lineage>
</organism>